<dbReference type="Pfam" id="PF19318">
    <property type="entry name" value="DUF5918"/>
    <property type="match status" value="1"/>
</dbReference>
<dbReference type="InterPro" id="IPR039847">
    <property type="entry name" value="Ubox5"/>
</dbReference>
<evidence type="ECO:0000259" key="1">
    <source>
        <dbReference type="Pfam" id="PF19318"/>
    </source>
</evidence>
<sequence length="200" mass="22824">MLLNFCQESLKTIVKCDTISTEGYEVENLLKTSNRGFLAYSCMKPPVNIDFTFHCNIKINHIIIWPSIGAQKSTGFRFLVKSNSIDEFRTVGSGFLKPEDAGMVVQRADGDVRSITKPVRFSTISLKIGNKLMVDRIRNLRISIIKTDKTVPSISRIEIWGYISSWNSSRLVREINELFLNPIREQLAILDQQNRVEVII</sequence>
<dbReference type="GO" id="GO:0034450">
    <property type="term" value="F:ubiquitin-ubiquitin ligase activity"/>
    <property type="evidence" value="ECO:0007669"/>
    <property type="project" value="TreeGrafter"/>
</dbReference>
<dbReference type="GO" id="GO:0005634">
    <property type="term" value="C:nucleus"/>
    <property type="evidence" value="ECO:0007669"/>
    <property type="project" value="TreeGrafter"/>
</dbReference>
<dbReference type="EMBL" id="CADCXW020000009">
    <property type="protein sequence ID" value="CAD1540928.1"/>
    <property type="molecule type" value="Genomic_DNA"/>
</dbReference>
<organism evidence="2">
    <name type="scientific">Bracon brevicornis</name>
    <dbReference type="NCBI Taxonomy" id="1563983"/>
    <lineage>
        <taxon>Eukaryota</taxon>
        <taxon>Metazoa</taxon>
        <taxon>Ecdysozoa</taxon>
        <taxon>Arthropoda</taxon>
        <taxon>Hexapoda</taxon>
        <taxon>Insecta</taxon>
        <taxon>Pterygota</taxon>
        <taxon>Neoptera</taxon>
        <taxon>Endopterygota</taxon>
        <taxon>Hymenoptera</taxon>
        <taxon>Apocrita</taxon>
        <taxon>Ichneumonoidea</taxon>
        <taxon>Braconidae</taxon>
        <taxon>Braconinae</taxon>
        <taxon>Bracon</taxon>
    </lineage>
</organism>
<feature type="domain" description="RING finger protein 37 N-terminal" evidence="1">
    <location>
        <begin position="4"/>
        <end position="179"/>
    </location>
</feature>
<dbReference type="AlphaFoldDB" id="A0A6V7IP60"/>
<dbReference type="PANTHER" id="PTHR13492">
    <property type="entry name" value="RING FINGER PROTEIN 37"/>
    <property type="match status" value="1"/>
</dbReference>
<reference evidence="2" key="1">
    <citation type="submission" date="2020-07" db="EMBL/GenBank/DDBJ databases">
        <authorList>
            <person name="Ferguson B K."/>
        </authorList>
    </citation>
    <scope>NUCLEOTIDE SEQUENCE</scope>
    <source>
        <strain evidence="2">L06</strain>
    </source>
</reference>
<dbReference type="InterPro" id="IPR045696">
    <property type="entry name" value="Ubox5_N"/>
</dbReference>
<accession>A0A6V7IP60</accession>
<dbReference type="GO" id="GO:0000209">
    <property type="term" value="P:protein polyubiquitination"/>
    <property type="evidence" value="ECO:0007669"/>
    <property type="project" value="TreeGrafter"/>
</dbReference>
<proteinExistence type="predicted"/>
<evidence type="ECO:0000313" key="2">
    <source>
        <dbReference type="EMBL" id="CAD1540928.1"/>
    </source>
</evidence>
<protein>
    <recommendedName>
        <fullName evidence="1">RING finger protein 37 N-terminal domain-containing protein</fullName>
    </recommendedName>
</protein>
<gene>
    <name evidence="2" type="ORF">BBRV_LOCUS29432</name>
</gene>
<name>A0A6V7IP60_9HYME</name>
<dbReference type="GO" id="GO:0031625">
    <property type="term" value="F:ubiquitin protein ligase binding"/>
    <property type="evidence" value="ECO:0007669"/>
    <property type="project" value="TreeGrafter"/>
</dbReference>
<dbReference type="PANTHER" id="PTHR13492:SF2">
    <property type="entry name" value="RING FINGER PROTEIN 37"/>
    <property type="match status" value="1"/>
</dbReference>